<feature type="chain" id="PRO_5015700553" description="Formylmethanofuran dehydrogenase subunit E domain-containing protein" evidence="1">
    <location>
        <begin position="25"/>
        <end position="151"/>
    </location>
</feature>
<reference evidence="2 3" key="1">
    <citation type="submission" date="2018-04" db="EMBL/GenBank/DDBJ databases">
        <title>Genomic Encyclopedia of Archaeal and Bacterial Type Strains, Phase II (KMG-II): from individual species to whole genera.</title>
        <authorList>
            <person name="Goeker M."/>
        </authorList>
    </citation>
    <scope>NUCLEOTIDE SEQUENCE [LARGE SCALE GENOMIC DNA]</scope>
    <source>
        <strain evidence="2 3">DSM 12244</strain>
    </source>
</reference>
<dbReference type="EMBL" id="QBKU01000011">
    <property type="protein sequence ID" value="PTX72354.1"/>
    <property type="molecule type" value="Genomic_DNA"/>
</dbReference>
<evidence type="ECO:0000313" key="2">
    <source>
        <dbReference type="EMBL" id="PTX72354.1"/>
    </source>
</evidence>
<keyword evidence="1" id="KW-0732">Signal</keyword>
<evidence type="ECO:0008006" key="4">
    <source>
        <dbReference type="Google" id="ProtNLM"/>
    </source>
</evidence>
<name>A0A2T6CAU7_9RHOB</name>
<evidence type="ECO:0000256" key="1">
    <source>
        <dbReference type="SAM" id="SignalP"/>
    </source>
</evidence>
<dbReference type="AlphaFoldDB" id="A0A2T6CAU7"/>
<gene>
    <name evidence="2" type="ORF">C8N31_11167</name>
</gene>
<feature type="signal peptide" evidence="1">
    <location>
        <begin position="1"/>
        <end position="24"/>
    </location>
</feature>
<protein>
    <recommendedName>
        <fullName evidence="4">Formylmethanofuran dehydrogenase subunit E domain-containing protein</fullName>
    </recommendedName>
</protein>
<sequence length="151" mass="16241">MKGAPMRTALLAVAITLAPGLAAAQSFTAVNHLKVVPLNKSTFEVIEARGEGARGMWCAASEFAQKRLGLTRGGRIYVHTARGPSISGLGRKGVVFTADPSTLSVPPSTSVSVSVRQVGQGLPIQHAYLFCKDYLIERRDIKFRRMGADTW</sequence>
<proteinExistence type="predicted"/>
<accession>A0A2T6CAU7</accession>
<evidence type="ECO:0000313" key="3">
    <source>
        <dbReference type="Proteomes" id="UP000244092"/>
    </source>
</evidence>
<organism evidence="2 3">
    <name type="scientific">Sulfitobacter mediterraneus</name>
    <dbReference type="NCBI Taxonomy" id="83219"/>
    <lineage>
        <taxon>Bacteria</taxon>
        <taxon>Pseudomonadati</taxon>
        <taxon>Pseudomonadota</taxon>
        <taxon>Alphaproteobacteria</taxon>
        <taxon>Rhodobacterales</taxon>
        <taxon>Roseobacteraceae</taxon>
        <taxon>Sulfitobacter</taxon>
    </lineage>
</organism>
<dbReference type="Proteomes" id="UP000244092">
    <property type="component" value="Unassembled WGS sequence"/>
</dbReference>
<comment type="caution">
    <text evidence="2">The sequence shown here is derived from an EMBL/GenBank/DDBJ whole genome shotgun (WGS) entry which is preliminary data.</text>
</comment>